<dbReference type="Gene3D" id="3.40.50.10090">
    <property type="match status" value="2"/>
</dbReference>
<name>A0A3G9GVZ4_9NEIS</name>
<evidence type="ECO:0000256" key="2">
    <source>
        <dbReference type="ARBA" id="ARBA00008133"/>
    </source>
</evidence>
<dbReference type="GO" id="GO:0006782">
    <property type="term" value="P:protoporphyrinogen IX biosynthetic process"/>
    <property type="evidence" value="ECO:0007669"/>
    <property type="project" value="UniProtKB-UniRule"/>
</dbReference>
<dbReference type="GO" id="GO:0006780">
    <property type="term" value="P:uroporphyrinogen III biosynthetic process"/>
    <property type="evidence" value="ECO:0007669"/>
    <property type="project" value="UniProtKB-UniRule"/>
</dbReference>
<reference evidence="11 12" key="2">
    <citation type="journal article" date="2017" name="Genome Announc.">
        <title>Draft genome sequence of Aquitalea magnusonii strain H3, a plant growth-promoting bacterium of duckweed Lemna minor.</title>
        <authorList>
            <person name="Ishizawa H."/>
            <person name="Kuroda M."/>
            <person name="Ike M."/>
        </authorList>
    </citation>
    <scope>NUCLEOTIDE SEQUENCE [LARGE SCALE GENOMIC DNA]</scope>
    <source>
        <strain evidence="11 12">H3</strain>
    </source>
</reference>
<organism evidence="11 12">
    <name type="scientific">Aquitalea magnusonii</name>
    <dbReference type="NCBI Taxonomy" id="332411"/>
    <lineage>
        <taxon>Bacteria</taxon>
        <taxon>Pseudomonadati</taxon>
        <taxon>Pseudomonadota</taxon>
        <taxon>Betaproteobacteria</taxon>
        <taxon>Neisseriales</taxon>
        <taxon>Chromobacteriaceae</taxon>
        <taxon>Aquitalea</taxon>
    </lineage>
</organism>
<dbReference type="Pfam" id="PF02602">
    <property type="entry name" value="HEM4"/>
    <property type="match status" value="1"/>
</dbReference>
<comment type="pathway">
    <text evidence="1 9">Porphyrin-containing compound metabolism; protoporphyrin-IX biosynthesis; coproporphyrinogen-III from 5-aminolevulinate: step 3/4.</text>
</comment>
<evidence type="ECO:0000256" key="9">
    <source>
        <dbReference type="RuleBase" id="RU366031"/>
    </source>
</evidence>
<evidence type="ECO:0000256" key="4">
    <source>
        <dbReference type="ARBA" id="ARBA00023239"/>
    </source>
</evidence>
<dbReference type="EC" id="4.2.1.75" evidence="3 9"/>
<dbReference type="NCBIfam" id="NF004585">
    <property type="entry name" value="PRK05928.2-2"/>
    <property type="match status" value="1"/>
</dbReference>
<dbReference type="AlphaFoldDB" id="A0A3G9GVZ4"/>
<dbReference type="KEGG" id="amah:DLM_4122"/>
<evidence type="ECO:0000256" key="5">
    <source>
        <dbReference type="ARBA" id="ARBA00023244"/>
    </source>
</evidence>
<dbReference type="InterPro" id="IPR003754">
    <property type="entry name" value="4pyrrol_synth_uPrphyn_synth"/>
</dbReference>
<evidence type="ECO:0000313" key="12">
    <source>
        <dbReference type="Proteomes" id="UP000198290"/>
    </source>
</evidence>
<protein>
    <recommendedName>
        <fullName evidence="7 9">Uroporphyrinogen-III synthase</fullName>
        <ecNumber evidence="3 9">4.2.1.75</ecNumber>
    </recommendedName>
</protein>
<dbReference type="RefSeq" id="WP_089082996.1">
    <property type="nucleotide sequence ID" value="NZ_AP018823.1"/>
</dbReference>
<dbReference type="SUPFAM" id="SSF69618">
    <property type="entry name" value="HemD-like"/>
    <property type="match status" value="1"/>
</dbReference>
<dbReference type="PANTHER" id="PTHR38042">
    <property type="entry name" value="UROPORPHYRINOGEN-III SYNTHASE, CHLOROPLASTIC"/>
    <property type="match status" value="1"/>
</dbReference>
<dbReference type="UniPathway" id="UPA00251">
    <property type="reaction ID" value="UER00320"/>
</dbReference>
<gene>
    <name evidence="11" type="ORF">DLM_4122</name>
</gene>
<keyword evidence="4 9" id="KW-0456">Lyase</keyword>
<reference evidence="12" key="1">
    <citation type="journal article" date="2017" name="Biotechnol. Biofuels">
        <title>Evaluation of environmental bacterial communities as a factor affecting the growth of duckweed Lemna minor.</title>
        <authorList>
            <person name="Ishizawa H."/>
            <person name="Kuroda M."/>
            <person name="Morikawa M."/>
            <person name="Ike M."/>
        </authorList>
    </citation>
    <scope>NUCLEOTIDE SEQUENCE [LARGE SCALE GENOMIC DNA]</scope>
    <source>
        <strain evidence="12">H3</strain>
    </source>
</reference>
<sequence>MTTAGRRILVARPAAQSGRLLTLLADASWQGQPFPVMDIQPLPDALAHLPQQAALADWLFFVSPSAIDIAWPVLQQQPRNARLACVGQASARRLARLSGQDILFPTAGSDSEALLALPQLADVAGQRWLIVRGLGGRALLADTLRQRGADVTLAEVYQRVDGTPDWALLDNGLPDAMVITSSEMVEQLFRLAGPARAGTLQCLLYCVPHPRIAQRLQALGASRIVTTRADDEALVAGLREWFCRHP</sequence>
<dbReference type="CDD" id="cd06578">
    <property type="entry name" value="HemD"/>
    <property type="match status" value="1"/>
</dbReference>
<dbReference type="Proteomes" id="UP000198290">
    <property type="component" value="Chromosome"/>
</dbReference>
<evidence type="ECO:0000256" key="6">
    <source>
        <dbReference type="ARBA" id="ARBA00037589"/>
    </source>
</evidence>
<dbReference type="STRING" id="332411.VI06_17565"/>
<evidence type="ECO:0000256" key="3">
    <source>
        <dbReference type="ARBA" id="ARBA00013109"/>
    </source>
</evidence>
<dbReference type="InterPro" id="IPR039793">
    <property type="entry name" value="UROS/Hem4"/>
</dbReference>
<comment type="catalytic activity">
    <reaction evidence="8 9">
        <text>hydroxymethylbilane = uroporphyrinogen III + H2O</text>
        <dbReference type="Rhea" id="RHEA:18965"/>
        <dbReference type="ChEBI" id="CHEBI:15377"/>
        <dbReference type="ChEBI" id="CHEBI:57308"/>
        <dbReference type="ChEBI" id="CHEBI:57845"/>
        <dbReference type="EC" id="4.2.1.75"/>
    </reaction>
</comment>
<accession>A0A3G9GVZ4</accession>
<reference evidence="12" key="3">
    <citation type="journal article" date="2017" name="Plant Physiol. Biochem.">
        <title>Differential oxidative and antioxidative response of duckweed Lemna minor toward plant growth promoting/inhibiting bacteria.</title>
        <authorList>
            <person name="Ishizawa H."/>
            <person name="Kuroda M."/>
            <person name="Morikawa M."/>
            <person name="Ike M."/>
        </authorList>
    </citation>
    <scope>NUCLEOTIDE SEQUENCE [LARGE SCALE GENOMIC DNA]</scope>
    <source>
        <strain evidence="12">H3</strain>
    </source>
</reference>
<keyword evidence="12" id="KW-1185">Reference proteome</keyword>
<dbReference type="EMBL" id="AP018823">
    <property type="protein sequence ID" value="BBF87696.1"/>
    <property type="molecule type" value="Genomic_DNA"/>
</dbReference>
<evidence type="ECO:0000259" key="10">
    <source>
        <dbReference type="Pfam" id="PF02602"/>
    </source>
</evidence>
<evidence type="ECO:0000256" key="8">
    <source>
        <dbReference type="ARBA" id="ARBA00048617"/>
    </source>
</evidence>
<feature type="domain" description="Tetrapyrrole biosynthesis uroporphyrinogen III synthase" evidence="10">
    <location>
        <begin position="22"/>
        <end position="235"/>
    </location>
</feature>
<comment type="similarity">
    <text evidence="2 9">Belongs to the uroporphyrinogen-III synthase family.</text>
</comment>
<comment type="function">
    <text evidence="6 9">Catalyzes cyclization of the linear tetrapyrrole, hydroxymethylbilane, to the macrocyclic uroporphyrinogen III.</text>
</comment>
<evidence type="ECO:0000256" key="7">
    <source>
        <dbReference type="ARBA" id="ARBA00040167"/>
    </source>
</evidence>
<keyword evidence="5 9" id="KW-0627">Porphyrin biosynthesis</keyword>
<evidence type="ECO:0000313" key="11">
    <source>
        <dbReference type="EMBL" id="BBF87696.1"/>
    </source>
</evidence>
<evidence type="ECO:0000256" key="1">
    <source>
        <dbReference type="ARBA" id="ARBA00004772"/>
    </source>
</evidence>
<dbReference type="OrthoDB" id="9787650at2"/>
<proteinExistence type="inferred from homology"/>
<dbReference type="GO" id="GO:0004852">
    <property type="term" value="F:uroporphyrinogen-III synthase activity"/>
    <property type="evidence" value="ECO:0007669"/>
    <property type="project" value="UniProtKB-UniRule"/>
</dbReference>
<dbReference type="InterPro" id="IPR036108">
    <property type="entry name" value="4pyrrol_syn_uPrphyn_synt_sf"/>
</dbReference>
<dbReference type="PANTHER" id="PTHR38042:SF1">
    <property type="entry name" value="UROPORPHYRINOGEN-III SYNTHASE, CHLOROPLASTIC"/>
    <property type="match status" value="1"/>
</dbReference>